<sequence>MSNDLGNLLSDKGFNCVIQDHFANCTSCKVGYYGNSSLRRCIPCPRGGFYQDEVGQYSTDNNIIQCKQCNNGTFVKEGGGDSPLKCQVCPEGTAKSRPAMFRACFCQENYYRRARFGECKICPDVGMNCSNDYITLKSGYYWNWSFTDVNIYRKFVLNLRTFNDSYDNNTINFTEPLPMIFECPQTFKCANDNGNIEGNCAKGYSGWMCTACQDGFFSILGYCHRCPKFWVFLVQAVGILCACICFAVYLINSYRREKAKEDRSIVDIALARCKILLGFYQIMGKMFNSLDTVYWSETFKQVSEWLDLLQFNISSVLIKPSCFVRQLILTPYTEFIIGISVPLLLSVFTTIVYMVGHVVILRLRVVGSPTLIKNESRFKKMKNRLLTANLLILFVTYTSTCNVTFALFRPACDDFSLDENEMHNISLLRSDYSIDCNTPTHRKYEIASYIASVYVIGFPAALLYLLWRNPSHRIHHRDSTFGCETGTNIPSWVRFLCENYKDRFWFWEIIELVRKMSQTFVVILFGWSTPFSITVSLTLAVIFLCLHTSYSPMKDKFEHYLQLASLWAIFLNMLVAAVRVEQRYSSVYVQTAMTIILIFLNLSVVSIVIGKAFVSLIKIIYQSCSCRCTAGLLLWWNRKLRGVFSINSVEDSGPLEETPLIQDRGATTLQM</sequence>
<dbReference type="SUPFAM" id="SSF57184">
    <property type="entry name" value="Growth factor receptor domain"/>
    <property type="match status" value="1"/>
</dbReference>
<evidence type="ECO:0000313" key="3">
    <source>
        <dbReference type="Proteomes" id="UP001152320"/>
    </source>
</evidence>
<feature type="transmembrane region" description="Helical" evidence="1">
    <location>
        <begin position="592"/>
        <end position="613"/>
    </location>
</feature>
<keyword evidence="1" id="KW-0812">Transmembrane</keyword>
<dbReference type="SMART" id="SM01411">
    <property type="entry name" value="Ephrin_rec_like"/>
    <property type="match status" value="1"/>
</dbReference>
<organism evidence="2 3">
    <name type="scientific">Holothuria leucospilota</name>
    <name type="common">Black long sea cucumber</name>
    <name type="synonym">Mertensiothuria leucospilota</name>
    <dbReference type="NCBI Taxonomy" id="206669"/>
    <lineage>
        <taxon>Eukaryota</taxon>
        <taxon>Metazoa</taxon>
        <taxon>Echinodermata</taxon>
        <taxon>Eleutherozoa</taxon>
        <taxon>Echinozoa</taxon>
        <taxon>Holothuroidea</taxon>
        <taxon>Aspidochirotacea</taxon>
        <taxon>Aspidochirotida</taxon>
        <taxon>Holothuriidae</taxon>
        <taxon>Holothuria</taxon>
    </lineage>
</organism>
<reference evidence="2" key="1">
    <citation type="submission" date="2021-10" db="EMBL/GenBank/DDBJ databases">
        <title>Tropical sea cucumber genome reveals ecological adaptation and Cuvierian tubules defense mechanism.</title>
        <authorList>
            <person name="Chen T."/>
        </authorList>
    </citation>
    <scope>NUCLEOTIDE SEQUENCE</scope>
    <source>
        <strain evidence="2">Nanhai2018</strain>
        <tissue evidence="2">Muscle</tissue>
    </source>
</reference>
<dbReference type="Proteomes" id="UP001152320">
    <property type="component" value="Chromosome 6"/>
</dbReference>
<dbReference type="OrthoDB" id="27267at2759"/>
<comment type="caution">
    <text evidence="2">The sequence shown here is derived from an EMBL/GenBank/DDBJ whole genome shotgun (WGS) entry which is preliminary data.</text>
</comment>
<feature type="transmembrane region" description="Helical" evidence="1">
    <location>
        <begin position="446"/>
        <end position="467"/>
    </location>
</feature>
<dbReference type="EMBL" id="JAIZAY010000006">
    <property type="protein sequence ID" value="KAJ8040821.1"/>
    <property type="molecule type" value="Genomic_DNA"/>
</dbReference>
<dbReference type="PANTHER" id="PTHR11319">
    <property type="entry name" value="G PROTEIN-COUPLED RECEPTOR-RELATED"/>
    <property type="match status" value="1"/>
</dbReference>
<feature type="transmembrane region" description="Helical" evidence="1">
    <location>
        <begin position="264"/>
        <end position="283"/>
    </location>
</feature>
<feature type="transmembrane region" description="Helical" evidence="1">
    <location>
        <begin position="520"/>
        <end position="544"/>
    </location>
</feature>
<keyword evidence="1" id="KW-0472">Membrane</keyword>
<gene>
    <name evidence="2" type="ORF">HOLleu_15225</name>
</gene>
<evidence type="ECO:0000313" key="2">
    <source>
        <dbReference type="EMBL" id="KAJ8040821.1"/>
    </source>
</evidence>
<feature type="transmembrane region" description="Helical" evidence="1">
    <location>
        <begin position="335"/>
        <end position="365"/>
    </location>
</feature>
<dbReference type="PANTHER" id="PTHR11319:SF35">
    <property type="entry name" value="OUTER MEMBRANE PROTEIN PMPC-RELATED"/>
    <property type="match status" value="1"/>
</dbReference>
<accession>A0A9Q1CA14</accession>
<evidence type="ECO:0008006" key="4">
    <source>
        <dbReference type="Google" id="ProtNLM"/>
    </source>
</evidence>
<evidence type="ECO:0000256" key="1">
    <source>
        <dbReference type="SAM" id="Phobius"/>
    </source>
</evidence>
<keyword evidence="1" id="KW-1133">Transmembrane helix</keyword>
<dbReference type="InterPro" id="IPR009030">
    <property type="entry name" value="Growth_fac_rcpt_cys_sf"/>
</dbReference>
<proteinExistence type="predicted"/>
<dbReference type="AlphaFoldDB" id="A0A9Q1CA14"/>
<protein>
    <recommendedName>
        <fullName evidence="4">Tyrosine-protein kinase ephrin type A/B receptor-like domain-containing protein</fullName>
    </recommendedName>
</protein>
<feature type="transmembrane region" description="Helical" evidence="1">
    <location>
        <begin position="559"/>
        <end position="580"/>
    </location>
</feature>
<feature type="transmembrane region" description="Helical" evidence="1">
    <location>
        <begin position="229"/>
        <end position="252"/>
    </location>
</feature>
<feature type="transmembrane region" description="Helical" evidence="1">
    <location>
        <begin position="386"/>
        <end position="408"/>
    </location>
</feature>
<name>A0A9Q1CA14_HOLLE</name>
<keyword evidence="3" id="KW-1185">Reference proteome</keyword>